<evidence type="ECO:0000256" key="1">
    <source>
        <dbReference type="SAM" id="Phobius"/>
    </source>
</evidence>
<keyword evidence="1" id="KW-0472">Membrane</keyword>
<feature type="transmembrane region" description="Helical" evidence="1">
    <location>
        <begin position="106"/>
        <end position="129"/>
    </location>
</feature>
<dbReference type="Proteomes" id="UP000092460">
    <property type="component" value="Unassembled WGS sequence"/>
</dbReference>
<reference evidence="3" key="1">
    <citation type="submission" date="2015-01" db="EMBL/GenBank/DDBJ databases">
        <authorList>
            <person name="Aksoy S."/>
            <person name="Warren W."/>
            <person name="Wilson R.K."/>
        </authorList>
    </citation>
    <scope>NUCLEOTIDE SEQUENCE [LARGE SCALE GENOMIC DNA]</scope>
    <source>
        <strain evidence="3">IAEA</strain>
    </source>
</reference>
<protein>
    <submittedName>
        <fullName evidence="2">Uncharacterized protein</fullName>
    </submittedName>
</protein>
<feature type="transmembrane region" description="Helical" evidence="1">
    <location>
        <begin position="141"/>
        <end position="162"/>
    </location>
</feature>
<keyword evidence="1" id="KW-0812">Transmembrane</keyword>
<reference evidence="2" key="2">
    <citation type="submission" date="2020-05" db="UniProtKB">
        <authorList>
            <consortium name="EnsemblMetazoa"/>
        </authorList>
    </citation>
    <scope>IDENTIFICATION</scope>
    <source>
        <strain evidence="2">IAEA</strain>
    </source>
</reference>
<dbReference type="EnsemblMetazoa" id="GPPI045788-RA">
    <property type="protein sequence ID" value="GPPI045788-PA"/>
    <property type="gene ID" value="GPPI045788"/>
</dbReference>
<dbReference type="VEuPathDB" id="VectorBase:GPPI045788"/>
<evidence type="ECO:0000313" key="2">
    <source>
        <dbReference type="EnsemblMetazoa" id="GPPI045788-PA"/>
    </source>
</evidence>
<keyword evidence="3" id="KW-1185">Reference proteome</keyword>
<organism evidence="2 3">
    <name type="scientific">Glossina palpalis gambiensis</name>
    <dbReference type="NCBI Taxonomy" id="67801"/>
    <lineage>
        <taxon>Eukaryota</taxon>
        <taxon>Metazoa</taxon>
        <taxon>Ecdysozoa</taxon>
        <taxon>Arthropoda</taxon>
        <taxon>Hexapoda</taxon>
        <taxon>Insecta</taxon>
        <taxon>Pterygota</taxon>
        <taxon>Neoptera</taxon>
        <taxon>Endopterygota</taxon>
        <taxon>Diptera</taxon>
        <taxon>Brachycera</taxon>
        <taxon>Muscomorpha</taxon>
        <taxon>Hippoboscoidea</taxon>
        <taxon>Glossinidae</taxon>
        <taxon>Glossina</taxon>
    </lineage>
</organism>
<dbReference type="AlphaFoldDB" id="A0A1B0C0B8"/>
<sequence length="304" mass="33526">LKWTRSDRSKIKLNKFQPTENIDVKVNTQTFYQPIESFAEATGGRRRHRNIKVCTFVCPTILKQIPYLRHTLKHKRFCGMHIVFPKHRLTFVGTCTSSSSSSSSSAAIQIVFGTLFIGIDAIVVTAVVSTGSDSSSSTFKGGMTLCLSLAFIAVVVNVQLFAFVTLEALLILLLLILLLLLLVAVPMSSWILNDPNFPLAVGKRKVLWLKKIVFFRHPRIRALFASAATILSGLPLESRSSLYGLSITRFKSSCKASKNHSSNSWESCCPPPANWGACLVTQNRNFRGATDLVVALQTSFNSSP</sequence>
<keyword evidence="1" id="KW-1133">Transmembrane helix</keyword>
<dbReference type="EMBL" id="JXJN01023506">
    <property type="status" value="NOT_ANNOTATED_CDS"/>
    <property type="molecule type" value="Genomic_DNA"/>
</dbReference>
<name>A0A1B0C0B8_9MUSC</name>
<proteinExistence type="predicted"/>
<accession>A0A1B0C0B8</accession>
<evidence type="ECO:0000313" key="3">
    <source>
        <dbReference type="Proteomes" id="UP000092460"/>
    </source>
</evidence>
<feature type="transmembrane region" description="Helical" evidence="1">
    <location>
        <begin position="169"/>
        <end position="192"/>
    </location>
</feature>